<evidence type="ECO:0000259" key="1">
    <source>
        <dbReference type="PROSITE" id="PS50897"/>
    </source>
</evidence>
<reference evidence="2 3" key="1">
    <citation type="submission" date="2020-02" db="EMBL/GenBank/DDBJ databases">
        <authorList>
            <person name="Ferguson B K."/>
        </authorList>
    </citation>
    <scope>NUCLEOTIDE SEQUENCE [LARGE SCALE GENOMIC DNA]</scope>
</reference>
<dbReference type="InterPro" id="IPR006595">
    <property type="entry name" value="CTLH_C"/>
</dbReference>
<evidence type="ECO:0000313" key="3">
    <source>
        <dbReference type="Proteomes" id="UP000479000"/>
    </source>
</evidence>
<dbReference type="GO" id="GO:0005634">
    <property type="term" value="C:nucleus"/>
    <property type="evidence" value="ECO:0007669"/>
    <property type="project" value="TreeGrafter"/>
</dbReference>
<dbReference type="EMBL" id="CADCXU010015808">
    <property type="protein sequence ID" value="CAB0005040.1"/>
    <property type="molecule type" value="Genomic_DNA"/>
</dbReference>
<dbReference type="PROSITE" id="PS50897">
    <property type="entry name" value="CTLH"/>
    <property type="match status" value="1"/>
</dbReference>
<dbReference type="PANTHER" id="PTHR12170">
    <property type="entry name" value="MACROPHAGE ERYTHROBLAST ATTACHER-RELATED"/>
    <property type="match status" value="1"/>
</dbReference>
<dbReference type="Proteomes" id="UP000479000">
    <property type="component" value="Unassembled WGS sequence"/>
</dbReference>
<name>A0A6H5GPM3_9HEMI</name>
<accession>A0A6H5GPM3</accession>
<evidence type="ECO:0000313" key="2">
    <source>
        <dbReference type="EMBL" id="CAB0005040.1"/>
    </source>
</evidence>
<dbReference type="GO" id="GO:0043161">
    <property type="term" value="P:proteasome-mediated ubiquitin-dependent protein catabolic process"/>
    <property type="evidence" value="ECO:0007669"/>
    <property type="project" value="InterPro"/>
</dbReference>
<dbReference type="GO" id="GO:0005737">
    <property type="term" value="C:cytoplasm"/>
    <property type="evidence" value="ECO:0007669"/>
    <property type="project" value="TreeGrafter"/>
</dbReference>
<dbReference type="Pfam" id="PF10607">
    <property type="entry name" value="CTLH"/>
    <property type="match status" value="1"/>
</dbReference>
<gene>
    <name evidence="2" type="ORF">NTEN_LOCUS10517</name>
</gene>
<dbReference type="GO" id="GO:0004842">
    <property type="term" value="F:ubiquitin-protein transferase activity"/>
    <property type="evidence" value="ECO:0007669"/>
    <property type="project" value="InterPro"/>
</dbReference>
<organism evidence="2 3">
    <name type="scientific">Nesidiocoris tenuis</name>
    <dbReference type="NCBI Taxonomy" id="355587"/>
    <lineage>
        <taxon>Eukaryota</taxon>
        <taxon>Metazoa</taxon>
        <taxon>Ecdysozoa</taxon>
        <taxon>Arthropoda</taxon>
        <taxon>Hexapoda</taxon>
        <taxon>Insecta</taxon>
        <taxon>Pterygota</taxon>
        <taxon>Neoptera</taxon>
        <taxon>Paraneoptera</taxon>
        <taxon>Hemiptera</taxon>
        <taxon>Heteroptera</taxon>
        <taxon>Panheteroptera</taxon>
        <taxon>Cimicomorpha</taxon>
        <taxon>Miridae</taxon>
        <taxon>Dicyphina</taxon>
        <taxon>Nesidiocoris</taxon>
    </lineage>
</organism>
<sequence length="202" mass="24185">MVEKLQVLKRKVRIQFVLVRYTQNFSEIINYFFVDYLSIVSRQRRAYAKSYVFLVSKEVERSLMNRKTAKCLAWCHDNRSKLRKLHSTMEFNLRIQEFVELVKADRRLEAVKHARKYFSNYEEGQLISIQHCMALLAFPITTELSPYKELLEEERWSRLVEQFRQENYKLFQLASQSVFTVALQAGLSALKTPYPFNQLFDF</sequence>
<protein>
    <recommendedName>
        <fullName evidence="1">CTLH domain-containing protein</fullName>
    </recommendedName>
</protein>
<dbReference type="AlphaFoldDB" id="A0A6H5GPM3"/>
<feature type="domain" description="CTLH" evidence="1">
    <location>
        <begin position="52"/>
        <end position="109"/>
    </location>
</feature>
<dbReference type="InterPro" id="IPR013144">
    <property type="entry name" value="CRA_dom"/>
</dbReference>
<keyword evidence="3" id="KW-1185">Reference proteome</keyword>
<dbReference type="InterPro" id="IPR045098">
    <property type="entry name" value="Fyv10_fam"/>
</dbReference>
<dbReference type="SMART" id="SM00668">
    <property type="entry name" value="CTLH"/>
    <property type="match status" value="1"/>
</dbReference>
<dbReference type="GO" id="GO:0034657">
    <property type="term" value="C:GID complex"/>
    <property type="evidence" value="ECO:0007669"/>
    <property type="project" value="TreeGrafter"/>
</dbReference>
<proteinExistence type="predicted"/>
<dbReference type="OrthoDB" id="1933455at2759"/>
<dbReference type="InterPro" id="IPR024964">
    <property type="entry name" value="CTLH/CRA"/>
</dbReference>
<dbReference type="PANTHER" id="PTHR12170:SF2">
    <property type="entry name" value="E3 UBIQUITIN-PROTEIN TRANSFERASE MAEA"/>
    <property type="match status" value="1"/>
</dbReference>
<dbReference type="SMART" id="SM00757">
    <property type="entry name" value="CRA"/>
    <property type="match status" value="1"/>
</dbReference>